<feature type="transmembrane region" description="Helical" evidence="2">
    <location>
        <begin position="51"/>
        <end position="73"/>
    </location>
</feature>
<keyword evidence="4" id="KW-1185">Reference proteome</keyword>
<dbReference type="EMBL" id="AHJG01000197">
    <property type="protein sequence ID" value="EPA05242.1"/>
    <property type="molecule type" value="Genomic_DNA"/>
</dbReference>
<reference evidence="3 4" key="1">
    <citation type="journal article" date="2012" name="J. Bacteriol.">
        <title>Genome Sequence of "Candidatus Nitrosoarchaeum limnia" BG20, a Low-Salinity Ammonia-Oxidizing Archaeon from the San Francisco Bay Estuary.</title>
        <authorList>
            <person name="Mosier A.C."/>
            <person name="Allen E.E."/>
            <person name="Kim M."/>
            <person name="Ferriera S."/>
            <person name="Francis C.A."/>
        </authorList>
    </citation>
    <scope>NUCLEOTIDE SEQUENCE [LARGE SCALE GENOMIC DNA]</scope>
    <source>
        <strain evidence="3 4">BG20</strain>
    </source>
</reference>
<dbReference type="AlphaFoldDB" id="S2EKR9"/>
<dbReference type="OrthoDB" id="12288at2157"/>
<name>S2EKR9_9ARCH</name>
<evidence type="ECO:0000256" key="2">
    <source>
        <dbReference type="SAM" id="Phobius"/>
    </source>
</evidence>
<gene>
    <name evidence="3" type="ORF">BG20_I0178</name>
</gene>
<proteinExistence type="predicted"/>
<evidence type="ECO:0000313" key="4">
    <source>
        <dbReference type="Proteomes" id="UP000014065"/>
    </source>
</evidence>
<sequence length="157" mass="18208">MKKALAFRTWFYFRMGWSTYFAFLFAAVNTLVTTYYLAIERLPALKEFFPTFAYYVIFLVATGLPILVAIGYIHYKKSGAFKAEADISVEANPHLYRILTNTEALFPLYLKMSELLIKLSKNERLSEEETNEIISLQNQLREYMSKKTLDSSGKPNK</sequence>
<keyword evidence="1" id="KW-0175">Coiled coil</keyword>
<accession>S2EKR9</accession>
<comment type="caution">
    <text evidence="3">The sequence shown here is derived from an EMBL/GenBank/DDBJ whole genome shotgun (WGS) entry which is preliminary data.</text>
</comment>
<protein>
    <submittedName>
        <fullName evidence="3">Uncharacterized protein</fullName>
    </submittedName>
</protein>
<dbReference type="Proteomes" id="UP000014065">
    <property type="component" value="Unassembled WGS sequence"/>
</dbReference>
<dbReference type="TCDB" id="9.B.109.1.2">
    <property type="family name" value="the putative archaeal 2 tms holin (a2-hol) family"/>
</dbReference>
<evidence type="ECO:0000313" key="3">
    <source>
        <dbReference type="EMBL" id="EPA05242.1"/>
    </source>
</evidence>
<keyword evidence="2" id="KW-0812">Transmembrane</keyword>
<keyword evidence="2" id="KW-1133">Transmembrane helix</keyword>
<keyword evidence="2" id="KW-0472">Membrane</keyword>
<dbReference type="RefSeq" id="WP_010192780.1">
    <property type="nucleotide sequence ID" value="NZ_AHJG01000197.1"/>
</dbReference>
<feature type="coiled-coil region" evidence="1">
    <location>
        <begin position="119"/>
        <end position="146"/>
    </location>
</feature>
<evidence type="ECO:0000256" key="1">
    <source>
        <dbReference type="SAM" id="Coils"/>
    </source>
</evidence>
<feature type="transmembrane region" description="Helical" evidence="2">
    <location>
        <begin position="20"/>
        <end position="39"/>
    </location>
</feature>
<organism evidence="3 4">
    <name type="scientific">Candidatus Nitrosarchaeum limnium BG20</name>
    <dbReference type="NCBI Taxonomy" id="859192"/>
    <lineage>
        <taxon>Archaea</taxon>
        <taxon>Nitrososphaerota</taxon>
        <taxon>Nitrososphaeria</taxon>
        <taxon>Nitrosopumilales</taxon>
        <taxon>Nitrosopumilaceae</taxon>
        <taxon>Nitrosarchaeum</taxon>
    </lineage>
</organism>